<evidence type="ECO:0000259" key="10">
    <source>
        <dbReference type="PROSITE" id="PS50026"/>
    </source>
</evidence>
<gene>
    <name evidence="12" type="ORF">NAEGRDRAFT_46674</name>
</gene>
<dbReference type="KEGG" id="ngr:NAEGRDRAFT_46674"/>
<dbReference type="eggNOG" id="KOG2177">
    <property type="taxonomic scope" value="Eukaryota"/>
</dbReference>
<dbReference type="InParanoid" id="D2V5G0"/>
<feature type="chain" id="PRO_5003037301" evidence="9">
    <location>
        <begin position="23"/>
        <end position="655"/>
    </location>
</feature>
<evidence type="ECO:0000256" key="1">
    <source>
        <dbReference type="ARBA" id="ARBA00004236"/>
    </source>
</evidence>
<evidence type="ECO:0000259" key="11">
    <source>
        <dbReference type="PROSITE" id="PS50221"/>
    </source>
</evidence>
<dbReference type="Gene3D" id="2.10.25.10">
    <property type="entry name" value="Laminin"/>
    <property type="match status" value="1"/>
</dbReference>
<dbReference type="InterPro" id="IPR013111">
    <property type="entry name" value="EGF_extracell"/>
</dbReference>
<keyword evidence="4 8" id="KW-1133">Transmembrane helix</keyword>
<dbReference type="PANTHER" id="PTHR46388:SF2">
    <property type="entry name" value="NHL REPEAT-CONTAINING PROTEIN 2"/>
    <property type="match status" value="1"/>
</dbReference>
<evidence type="ECO:0000313" key="13">
    <source>
        <dbReference type="Proteomes" id="UP000006671"/>
    </source>
</evidence>
<comment type="caution">
    <text evidence="7">Lacks conserved residue(s) required for the propagation of feature annotation.</text>
</comment>
<dbReference type="OrthoDB" id="10044505at2759"/>
<dbReference type="PROSITE" id="PS50221">
    <property type="entry name" value="GAIN_B"/>
    <property type="match status" value="1"/>
</dbReference>
<dbReference type="GeneID" id="8861510"/>
<evidence type="ECO:0000256" key="9">
    <source>
        <dbReference type="SAM" id="SignalP"/>
    </source>
</evidence>
<accession>D2V5G0</accession>
<dbReference type="InterPro" id="IPR057244">
    <property type="entry name" value="GAIN_B"/>
</dbReference>
<dbReference type="GO" id="GO:0005886">
    <property type="term" value="C:plasma membrane"/>
    <property type="evidence" value="ECO:0007669"/>
    <property type="project" value="UniProtKB-SubCell"/>
</dbReference>
<evidence type="ECO:0000256" key="5">
    <source>
        <dbReference type="ARBA" id="ARBA00023136"/>
    </source>
</evidence>
<dbReference type="PANTHER" id="PTHR46388">
    <property type="entry name" value="NHL REPEAT-CONTAINING PROTEIN 2"/>
    <property type="match status" value="1"/>
</dbReference>
<organism evidence="13">
    <name type="scientific">Naegleria gruberi</name>
    <name type="common">Amoeba</name>
    <dbReference type="NCBI Taxonomy" id="5762"/>
    <lineage>
        <taxon>Eukaryota</taxon>
        <taxon>Discoba</taxon>
        <taxon>Heterolobosea</taxon>
        <taxon>Tetramitia</taxon>
        <taxon>Eutetramitia</taxon>
        <taxon>Vahlkampfiidae</taxon>
        <taxon>Naegleria</taxon>
    </lineage>
</organism>
<keyword evidence="13" id="KW-1185">Reference proteome</keyword>
<dbReference type="OMA" id="IADCCTI"/>
<keyword evidence="2" id="KW-1003">Cell membrane</keyword>
<dbReference type="InterPro" id="IPR000742">
    <property type="entry name" value="EGF"/>
</dbReference>
<evidence type="ECO:0000256" key="3">
    <source>
        <dbReference type="ARBA" id="ARBA00022692"/>
    </source>
</evidence>
<dbReference type="PROSITE" id="PS00022">
    <property type="entry name" value="EGF_1"/>
    <property type="match status" value="1"/>
</dbReference>
<keyword evidence="9" id="KW-0732">Signal</keyword>
<sequence length="655" mass="70305">MSKHNLLLLLLLILLFIHVYHSDLVTCQSSIDVKYKITTLVSGISADGRIDQGLNGDIYFTEKVDNYISKANIKTGIVTRLIGTGIGGFNGDGLLANLTQVNSPKGVSISQISGDIYFADSSNNLIRVMNAATNIVSTIAGTGSFGFSEGNATSSKLNKPTEPVYWNGQLLFADSLNYRIRKVDLSNGMISTLTGTGISEFNGDGLALIVSITEIQALTATLNGDLYFADSDSFRIRKYIQSTKSVITLVGSTNNYRDGLVNQSLLSYPEGVSVASNGDVIFSDNSNHVIRKISISKGMVSTIAGTGSAGAAIDNVDATNSPMQFPSGVLVNSQGIIYVNDNDNNRIRVLTPYCSDSNYELIDGVVCRMKNCFGIAINESTVCSGHGKCNSDNNCTCSFGYSGNDCSILDACSLFTSNYACSSSFNTSETKLLTVSNITQLDSSIIQFSSTSSISISLPSSISQYLQATDTNLSNETISVLSLLSANNAKDSNLVSPIVSLTLYKSSTKSEIQIQNLKDPISIQFQINTTVPSISSLNITCSYFNEIQKLWISDSTIKTIISKIDTINTLSDGNVTISVSLNCETSHLTSFGIIDQNYKKANKESQTKDDSVMLQDNTTVLIAAIVGSVGGCCVLVTILVIIISVIILLRRRHKH</sequence>
<dbReference type="STRING" id="5762.D2V5G0"/>
<keyword evidence="5 8" id="KW-0472">Membrane</keyword>
<evidence type="ECO:0000256" key="4">
    <source>
        <dbReference type="ARBA" id="ARBA00022989"/>
    </source>
</evidence>
<evidence type="ECO:0000256" key="6">
    <source>
        <dbReference type="ARBA" id="ARBA00023157"/>
    </source>
</evidence>
<feature type="disulfide bond" evidence="7">
    <location>
        <begin position="397"/>
        <end position="406"/>
    </location>
</feature>
<evidence type="ECO:0000256" key="8">
    <source>
        <dbReference type="SAM" id="Phobius"/>
    </source>
</evidence>
<keyword evidence="3 8" id="KW-0812">Transmembrane</keyword>
<dbReference type="Pfam" id="PF07974">
    <property type="entry name" value="EGF_2"/>
    <property type="match status" value="1"/>
</dbReference>
<feature type="domain" description="GAIN-B" evidence="11">
    <location>
        <begin position="423"/>
        <end position="601"/>
    </location>
</feature>
<keyword evidence="7" id="KW-0245">EGF-like domain</keyword>
<evidence type="ECO:0000313" key="12">
    <source>
        <dbReference type="EMBL" id="EFC47942.1"/>
    </source>
</evidence>
<dbReference type="AlphaFoldDB" id="D2V5G0"/>
<dbReference type="PROSITE" id="PS50026">
    <property type="entry name" value="EGF_3"/>
    <property type="match status" value="1"/>
</dbReference>
<evidence type="ECO:0000256" key="2">
    <source>
        <dbReference type="ARBA" id="ARBA00022475"/>
    </source>
</evidence>
<dbReference type="VEuPathDB" id="AmoebaDB:NAEGRDRAFT_46674"/>
<dbReference type="RefSeq" id="XP_002680686.1">
    <property type="nucleotide sequence ID" value="XM_002680640.1"/>
</dbReference>
<protein>
    <submittedName>
        <fullName evidence="12">Predicted protein</fullName>
    </submittedName>
</protein>
<evidence type="ECO:0000256" key="7">
    <source>
        <dbReference type="PROSITE-ProRule" id="PRU00076"/>
    </source>
</evidence>
<feature type="domain" description="EGF-like" evidence="10">
    <location>
        <begin position="368"/>
        <end position="407"/>
    </location>
</feature>
<dbReference type="Proteomes" id="UP000006671">
    <property type="component" value="Unassembled WGS sequence"/>
</dbReference>
<dbReference type="EMBL" id="GG738852">
    <property type="protein sequence ID" value="EFC47942.1"/>
    <property type="molecule type" value="Genomic_DNA"/>
</dbReference>
<comment type="subcellular location">
    <subcellularLocation>
        <location evidence="1">Cell membrane</location>
    </subcellularLocation>
</comment>
<dbReference type="InterPro" id="IPR011042">
    <property type="entry name" value="6-blade_b-propeller_TolB-like"/>
</dbReference>
<feature type="signal peptide" evidence="9">
    <location>
        <begin position="1"/>
        <end position="22"/>
    </location>
</feature>
<dbReference type="SUPFAM" id="SSF63825">
    <property type="entry name" value="YWTD domain"/>
    <property type="match status" value="1"/>
</dbReference>
<dbReference type="Gene3D" id="2.120.10.30">
    <property type="entry name" value="TolB, C-terminal domain"/>
    <property type="match status" value="3"/>
</dbReference>
<keyword evidence="6 7" id="KW-1015">Disulfide bond</keyword>
<name>D2V5G0_NAEGR</name>
<dbReference type="PROSITE" id="PS01186">
    <property type="entry name" value="EGF_2"/>
    <property type="match status" value="1"/>
</dbReference>
<reference evidence="12 13" key="1">
    <citation type="journal article" date="2010" name="Cell">
        <title>The genome of Naegleria gruberi illuminates early eukaryotic versatility.</title>
        <authorList>
            <person name="Fritz-Laylin L.K."/>
            <person name="Prochnik S.E."/>
            <person name="Ginger M.L."/>
            <person name="Dacks J.B."/>
            <person name="Carpenter M.L."/>
            <person name="Field M.C."/>
            <person name="Kuo A."/>
            <person name="Paredez A."/>
            <person name="Chapman J."/>
            <person name="Pham J."/>
            <person name="Shu S."/>
            <person name="Neupane R."/>
            <person name="Cipriano M."/>
            <person name="Mancuso J."/>
            <person name="Tu H."/>
            <person name="Salamov A."/>
            <person name="Lindquist E."/>
            <person name="Shapiro H."/>
            <person name="Lucas S."/>
            <person name="Grigoriev I.V."/>
            <person name="Cande W.Z."/>
            <person name="Fulton C."/>
            <person name="Rokhsar D.S."/>
            <person name="Dawson S.C."/>
        </authorList>
    </citation>
    <scope>NUCLEOTIDE SEQUENCE [LARGE SCALE GENOMIC DNA]</scope>
    <source>
        <strain evidence="12 13">NEG-M</strain>
    </source>
</reference>
<feature type="transmembrane region" description="Helical" evidence="8">
    <location>
        <begin position="620"/>
        <end position="649"/>
    </location>
</feature>
<proteinExistence type="predicted"/>